<dbReference type="Proteomes" id="UP001281130">
    <property type="component" value="Unassembled WGS sequence"/>
</dbReference>
<dbReference type="STRING" id="42256.RradSPS_0163"/>
<proteinExistence type="predicted"/>
<organism evidence="3 5">
    <name type="scientific">Rubrobacter radiotolerans</name>
    <name type="common">Arthrobacter radiotolerans</name>
    <dbReference type="NCBI Taxonomy" id="42256"/>
    <lineage>
        <taxon>Bacteria</taxon>
        <taxon>Bacillati</taxon>
        <taxon>Actinomycetota</taxon>
        <taxon>Rubrobacteria</taxon>
        <taxon>Rubrobacterales</taxon>
        <taxon>Rubrobacteraceae</taxon>
        <taxon>Rubrobacter</taxon>
    </lineage>
</organism>
<name>A0A023WZR5_RUBRA</name>
<dbReference type="RefSeq" id="WP_038680041.1">
    <property type="nucleotide sequence ID" value="NZ_CP007514.1"/>
</dbReference>
<evidence type="ECO:0000259" key="2">
    <source>
        <dbReference type="PROSITE" id="PS50914"/>
    </source>
</evidence>
<feature type="region of interest" description="Disordered" evidence="1">
    <location>
        <begin position="1"/>
        <end position="65"/>
    </location>
</feature>
<dbReference type="AlphaFoldDB" id="A0A023WZR5"/>
<dbReference type="InterPro" id="IPR007055">
    <property type="entry name" value="BON_dom"/>
</dbReference>
<accession>A0A023WZR5</accession>
<dbReference type="PROSITE" id="PS50914">
    <property type="entry name" value="BON"/>
    <property type="match status" value="1"/>
</dbReference>
<feature type="compositionally biased region" description="Acidic residues" evidence="1">
    <location>
        <begin position="37"/>
        <end position="55"/>
    </location>
</feature>
<dbReference type="EMBL" id="JAWXXX010000001">
    <property type="protein sequence ID" value="MDX5892857.1"/>
    <property type="molecule type" value="Genomic_DNA"/>
</dbReference>
<evidence type="ECO:0000313" key="4">
    <source>
        <dbReference type="EMBL" id="MDX5892857.1"/>
    </source>
</evidence>
<dbReference type="Pfam" id="PF04972">
    <property type="entry name" value="BON"/>
    <property type="match status" value="1"/>
</dbReference>
<dbReference type="EMBL" id="CP007514">
    <property type="protein sequence ID" value="AHY45446.1"/>
    <property type="molecule type" value="Genomic_DNA"/>
</dbReference>
<dbReference type="Proteomes" id="UP000025229">
    <property type="component" value="Chromosome"/>
</dbReference>
<gene>
    <name evidence="3" type="ORF">RradSPS_0163</name>
    <name evidence="4" type="ORF">SIL72_02330</name>
</gene>
<evidence type="ECO:0000256" key="1">
    <source>
        <dbReference type="SAM" id="MobiDB-lite"/>
    </source>
</evidence>
<evidence type="ECO:0000313" key="3">
    <source>
        <dbReference type="EMBL" id="AHY45446.1"/>
    </source>
</evidence>
<reference evidence="4" key="2">
    <citation type="submission" date="2023-11" db="EMBL/GenBank/DDBJ databases">
        <title>MicrobeMod: A computational toolkit for identifying prokaryotic methylation and restriction-modification with nanopore sequencing.</title>
        <authorList>
            <person name="Crits-Christoph A."/>
            <person name="Kang S.C."/>
            <person name="Lee H."/>
            <person name="Ostrov N."/>
        </authorList>
    </citation>
    <scope>NUCLEOTIDE SEQUENCE</scope>
    <source>
        <strain evidence="4">ATCC 51242</strain>
    </source>
</reference>
<protein>
    <submittedName>
        <fullName evidence="3 4">BON domain</fullName>
    </submittedName>
</protein>
<sequence>MTDREGRPEESPDIGQAPTEESPERELGDSIGATPEAVEEAEGYTDPETGAEETDPALRESETVQDEVEELLELLADTEIEVVSSQDGVVALSGEVATQEDLDTLVAEILGLDGIVEVDTSEVEVIG</sequence>
<keyword evidence="5" id="KW-1185">Reference proteome</keyword>
<feature type="domain" description="BON" evidence="2">
    <location>
        <begin position="54"/>
        <end position="127"/>
    </location>
</feature>
<dbReference type="HOGENOM" id="CLU_1968925_0_0_11"/>
<reference evidence="3 5" key="1">
    <citation type="submission" date="2014-03" db="EMBL/GenBank/DDBJ databases">
        <title>Complete genome sequence of the Radio-Resistant Rubrobacter radiotolerans RSPS-4.</title>
        <authorList>
            <person name="Egas C.C."/>
            <person name="Barroso C.C."/>
            <person name="Froufe H.J.C."/>
            <person name="Pacheco J.J."/>
            <person name="Albuquerque L.L."/>
            <person name="da Costa M.M.S."/>
        </authorList>
    </citation>
    <scope>NUCLEOTIDE SEQUENCE [LARGE SCALE GENOMIC DNA]</scope>
    <source>
        <strain evidence="3 5">RSPS-4</strain>
    </source>
</reference>
<dbReference type="KEGG" id="rrd:RradSPS_0163"/>
<evidence type="ECO:0000313" key="5">
    <source>
        <dbReference type="Proteomes" id="UP000025229"/>
    </source>
</evidence>
<feature type="compositionally biased region" description="Basic and acidic residues" evidence="1">
    <location>
        <begin position="1"/>
        <end position="10"/>
    </location>
</feature>